<dbReference type="GO" id="GO:0043200">
    <property type="term" value="P:response to amino acid"/>
    <property type="evidence" value="ECO:0007669"/>
    <property type="project" value="TreeGrafter"/>
</dbReference>
<dbReference type="EMBL" id="UHIC01000001">
    <property type="protein sequence ID" value="SUO97286.1"/>
    <property type="molecule type" value="Genomic_DNA"/>
</dbReference>
<keyword evidence="3" id="KW-0804">Transcription</keyword>
<evidence type="ECO:0000313" key="6">
    <source>
        <dbReference type="Proteomes" id="UP000254601"/>
    </source>
</evidence>
<dbReference type="PROSITE" id="PS50956">
    <property type="entry name" value="HTH_ASNC_2"/>
    <property type="match status" value="1"/>
</dbReference>
<evidence type="ECO:0000256" key="2">
    <source>
        <dbReference type="ARBA" id="ARBA00023125"/>
    </source>
</evidence>
<dbReference type="PANTHER" id="PTHR30154">
    <property type="entry name" value="LEUCINE-RESPONSIVE REGULATORY PROTEIN"/>
    <property type="match status" value="1"/>
</dbReference>
<organism evidence="5 6">
    <name type="scientific">Suttonella ornithocola</name>
    <dbReference type="NCBI Taxonomy" id="279832"/>
    <lineage>
        <taxon>Bacteria</taxon>
        <taxon>Pseudomonadati</taxon>
        <taxon>Pseudomonadota</taxon>
        <taxon>Gammaproteobacteria</taxon>
        <taxon>Cardiobacteriales</taxon>
        <taxon>Cardiobacteriaceae</taxon>
        <taxon>Suttonella</taxon>
    </lineage>
</organism>
<proteinExistence type="predicted"/>
<dbReference type="Pfam" id="PF13412">
    <property type="entry name" value="HTH_24"/>
    <property type="match status" value="1"/>
</dbReference>
<dbReference type="Proteomes" id="UP000254601">
    <property type="component" value="Unassembled WGS sequence"/>
</dbReference>
<dbReference type="GO" id="GO:0005829">
    <property type="term" value="C:cytosol"/>
    <property type="evidence" value="ECO:0007669"/>
    <property type="project" value="TreeGrafter"/>
</dbReference>
<dbReference type="InterPro" id="IPR019887">
    <property type="entry name" value="Tscrpt_reg_AsnC/Lrp_C"/>
</dbReference>
<dbReference type="RefSeq" id="WP_072576289.1">
    <property type="nucleotide sequence ID" value="NZ_LWHB01000062.1"/>
</dbReference>
<dbReference type="InterPro" id="IPR000485">
    <property type="entry name" value="AsnC-type_HTH_dom"/>
</dbReference>
<reference evidence="5 6" key="1">
    <citation type="submission" date="2018-06" db="EMBL/GenBank/DDBJ databases">
        <authorList>
            <consortium name="Pathogen Informatics"/>
            <person name="Doyle S."/>
        </authorList>
    </citation>
    <scope>NUCLEOTIDE SEQUENCE [LARGE SCALE GENOMIC DNA]</scope>
    <source>
        <strain evidence="5 6">NCTC13337</strain>
    </source>
</reference>
<dbReference type="InterPro" id="IPR036390">
    <property type="entry name" value="WH_DNA-bd_sf"/>
</dbReference>
<dbReference type="PRINTS" id="PR00033">
    <property type="entry name" value="HTHASNC"/>
</dbReference>
<dbReference type="InterPro" id="IPR036388">
    <property type="entry name" value="WH-like_DNA-bd_sf"/>
</dbReference>
<sequence>MSEKHQLDSIDKRILRKLVQDGRINNLALAEAVNLSPTPCARRVKRLEENGYIESYHAKLNHHALGYDLSVFIAVTLDKHTPERFAQFERTVETFPEVIRMSIVTGRAEDYLLQIVVKDMRDFEQFLLGKLNRIAGVANVHSSFEMRRVIDREPNP</sequence>
<dbReference type="SUPFAM" id="SSF54909">
    <property type="entry name" value="Dimeric alpha+beta barrel"/>
    <property type="match status" value="1"/>
</dbReference>
<evidence type="ECO:0000259" key="4">
    <source>
        <dbReference type="PROSITE" id="PS50956"/>
    </source>
</evidence>
<dbReference type="OrthoDB" id="166264at2"/>
<dbReference type="InterPro" id="IPR011008">
    <property type="entry name" value="Dimeric_a/b-barrel"/>
</dbReference>
<dbReference type="SUPFAM" id="SSF46785">
    <property type="entry name" value="Winged helix' DNA-binding domain"/>
    <property type="match status" value="1"/>
</dbReference>
<dbReference type="AlphaFoldDB" id="A0A380MZ34"/>
<feature type="domain" description="HTH asnC-type" evidence="4">
    <location>
        <begin position="7"/>
        <end position="68"/>
    </location>
</feature>
<dbReference type="Gene3D" id="1.10.10.10">
    <property type="entry name" value="Winged helix-like DNA-binding domain superfamily/Winged helix DNA-binding domain"/>
    <property type="match status" value="1"/>
</dbReference>
<keyword evidence="6" id="KW-1185">Reference proteome</keyword>
<dbReference type="Gene3D" id="3.30.70.920">
    <property type="match status" value="1"/>
</dbReference>
<keyword evidence="2" id="KW-0238">DNA-binding</keyword>
<evidence type="ECO:0000256" key="1">
    <source>
        <dbReference type="ARBA" id="ARBA00023015"/>
    </source>
</evidence>
<dbReference type="InterPro" id="IPR019888">
    <property type="entry name" value="Tscrpt_reg_AsnC-like"/>
</dbReference>
<name>A0A380MZ34_9GAMM</name>
<dbReference type="GO" id="GO:0043565">
    <property type="term" value="F:sequence-specific DNA binding"/>
    <property type="evidence" value="ECO:0007669"/>
    <property type="project" value="InterPro"/>
</dbReference>
<protein>
    <submittedName>
        <fullName evidence="5">Leucine-responsive regulatory protein</fullName>
    </submittedName>
</protein>
<dbReference type="InterPro" id="IPR011991">
    <property type="entry name" value="ArsR-like_HTH"/>
</dbReference>
<evidence type="ECO:0000256" key="3">
    <source>
        <dbReference type="ARBA" id="ARBA00023163"/>
    </source>
</evidence>
<evidence type="ECO:0000313" key="5">
    <source>
        <dbReference type="EMBL" id="SUO97286.1"/>
    </source>
</evidence>
<dbReference type="CDD" id="cd00090">
    <property type="entry name" value="HTH_ARSR"/>
    <property type="match status" value="1"/>
</dbReference>
<keyword evidence="1" id="KW-0805">Transcription regulation</keyword>
<dbReference type="SMART" id="SM00344">
    <property type="entry name" value="HTH_ASNC"/>
    <property type="match status" value="1"/>
</dbReference>
<dbReference type="GO" id="GO:0006355">
    <property type="term" value="P:regulation of DNA-templated transcription"/>
    <property type="evidence" value="ECO:0007669"/>
    <property type="project" value="UniProtKB-ARBA"/>
</dbReference>
<accession>A0A380MZ34</accession>
<gene>
    <name evidence="5" type="primary">lrp</name>
    <name evidence="5" type="ORF">NCTC13337_02341</name>
</gene>
<dbReference type="PANTHER" id="PTHR30154:SF34">
    <property type="entry name" value="TRANSCRIPTIONAL REGULATOR AZLB"/>
    <property type="match status" value="1"/>
</dbReference>
<dbReference type="Pfam" id="PF01037">
    <property type="entry name" value="AsnC_trans_reg"/>
    <property type="match status" value="1"/>
</dbReference>